<organism evidence="2 3">
    <name type="scientific">Sphaerosporella brunnea</name>
    <dbReference type="NCBI Taxonomy" id="1250544"/>
    <lineage>
        <taxon>Eukaryota</taxon>
        <taxon>Fungi</taxon>
        <taxon>Dikarya</taxon>
        <taxon>Ascomycota</taxon>
        <taxon>Pezizomycotina</taxon>
        <taxon>Pezizomycetes</taxon>
        <taxon>Pezizales</taxon>
        <taxon>Pyronemataceae</taxon>
        <taxon>Sphaerosporella</taxon>
    </lineage>
</organism>
<keyword evidence="3" id="KW-1185">Reference proteome</keyword>
<gene>
    <name evidence="2" type="ORF">FN846DRAFT_1021591</name>
</gene>
<sequence>MTSILNPQRNGNNHRSASSRIRPPGSFPHSTDPSPVSGTPCPPSPPSIFLETPLGTLTKPAIYNPLYCPNCRHPLFEASAAMSRRPLPHTITPIIKPGQLAHPAGPSAGTKTESASCISSQNVNSVLASNPISGGNFIIFRRKQRVAAAVVPKPPAAAAAAAASAAAAADEDYAHLDDPTSAAGPSGSTLGTAVLSGATPHTQTYDVVSGHGYVITSTGSVLYVGRERALESVFVRCWTADKGALQKIEPLRGSRREYRFCLFGPGNHTSFFRTFDEFNGRGSWRRLLGEAPERGVVERATHAVFMELPEVVAQMVALGIPPAELAKCLKQGDYGTLRLEFTPTEWTTPEQREEIAGLPVAGGRNRAKAWKSGWWYTARKGMGVWLS</sequence>
<evidence type="ECO:0000256" key="1">
    <source>
        <dbReference type="SAM" id="MobiDB-lite"/>
    </source>
</evidence>
<feature type="region of interest" description="Disordered" evidence="1">
    <location>
        <begin position="1"/>
        <end position="50"/>
    </location>
</feature>
<feature type="compositionally biased region" description="Polar residues" evidence="1">
    <location>
        <begin position="1"/>
        <end position="19"/>
    </location>
</feature>
<reference evidence="2 3" key="1">
    <citation type="submission" date="2019-09" db="EMBL/GenBank/DDBJ databases">
        <title>Draft genome of the ectomycorrhizal ascomycete Sphaerosporella brunnea.</title>
        <authorList>
            <consortium name="DOE Joint Genome Institute"/>
            <person name="Benucci G.M."/>
            <person name="Marozzi G."/>
            <person name="Antonielli L."/>
            <person name="Sanchez S."/>
            <person name="Marco P."/>
            <person name="Wang X."/>
            <person name="Falini L.B."/>
            <person name="Barry K."/>
            <person name="Haridas S."/>
            <person name="Lipzen A."/>
            <person name="Labutti K."/>
            <person name="Grigoriev I.V."/>
            <person name="Murat C."/>
            <person name="Martin F."/>
            <person name="Albertini E."/>
            <person name="Donnini D."/>
            <person name="Bonito G."/>
        </authorList>
    </citation>
    <scope>NUCLEOTIDE SEQUENCE [LARGE SCALE GENOMIC DNA]</scope>
    <source>
        <strain evidence="2 3">Sb_GMNB300</strain>
    </source>
</reference>
<protein>
    <submittedName>
        <fullName evidence="2">Uncharacterized protein</fullName>
    </submittedName>
</protein>
<evidence type="ECO:0000313" key="3">
    <source>
        <dbReference type="Proteomes" id="UP000326924"/>
    </source>
</evidence>
<dbReference type="OrthoDB" id="5326257at2759"/>
<proteinExistence type="predicted"/>
<comment type="caution">
    <text evidence="2">The sequence shown here is derived from an EMBL/GenBank/DDBJ whole genome shotgun (WGS) entry which is preliminary data.</text>
</comment>
<accession>A0A5J5EY39</accession>
<dbReference type="InParanoid" id="A0A5J5EY39"/>
<evidence type="ECO:0000313" key="2">
    <source>
        <dbReference type="EMBL" id="KAA8906117.1"/>
    </source>
</evidence>
<dbReference type="Proteomes" id="UP000326924">
    <property type="component" value="Unassembled WGS sequence"/>
</dbReference>
<dbReference type="AlphaFoldDB" id="A0A5J5EY39"/>
<dbReference type="EMBL" id="VXIS01000092">
    <property type="protein sequence ID" value="KAA8906117.1"/>
    <property type="molecule type" value="Genomic_DNA"/>
</dbReference>
<feature type="region of interest" description="Disordered" evidence="1">
    <location>
        <begin position="94"/>
        <end position="113"/>
    </location>
</feature>
<name>A0A5J5EY39_9PEZI</name>